<evidence type="ECO:0000313" key="1">
    <source>
        <dbReference type="EMBL" id="PKU65551.1"/>
    </source>
</evidence>
<protein>
    <submittedName>
        <fullName evidence="1">Uncharacterized protein</fullName>
    </submittedName>
</protein>
<gene>
    <name evidence="1" type="ORF">MA16_Dca026839</name>
</gene>
<accession>A0A2I0VQ63</accession>
<reference evidence="1 2" key="2">
    <citation type="journal article" date="2017" name="Nature">
        <title>The Apostasia genome and the evolution of orchids.</title>
        <authorList>
            <person name="Zhang G.Q."/>
            <person name="Liu K.W."/>
            <person name="Li Z."/>
            <person name="Lohaus R."/>
            <person name="Hsiao Y.Y."/>
            <person name="Niu S.C."/>
            <person name="Wang J.Y."/>
            <person name="Lin Y.C."/>
            <person name="Xu Q."/>
            <person name="Chen L.J."/>
            <person name="Yoshida K."/>
            <person name="Fujiwara S."/>
            <person name="Wang Z.W."/>
            <person name="Zhang Y.Q."/>
            <person name="Mitsuda N."/>
            <person name="Wang M."/>
            <person name="Liu G.H."/>
            <person name="Pecoraro L."/>
            <person name="Huang H.X."/>
            <person name="Xiao X.J."/>
            <person name="Lin M."/>
            <person name="Wu X.Y."/>
            <person name="Wu W.L."/>
            <person name="Chen Y.Y."/>
            <person name="Chang S.B."/>
            <person name="Sakamoto S."/>
            <person name="Ohme-Takagi M."/>
            <person name="Yagi M."/>
            <person name="Zeng S.J."/>
            <person name="Shen C.Y."/>
            <person name="Yeh C.M."/>
            <person name="Luo Y.B."/>
            <person name="Tsai W.C."/>
            <person name="Van de Peer Y."/>
            <person name="Liu Z.J."/>
        </authorList>
    </citation>
    <scope>NUCLEOTIDE SEQUENCE [LARGE SCALE GENOMIC DNA]</scope>
    <source>
        <tissue evidence="1">The whole plant</tissue>
    </source>
</reference>
<reference evidence="1 2" key="1">
    <citation type="journal article" date="2016" name="Sci. Rep.">
        <title>The Dendrobium catenatum Lindl. genome sequence provides insights into polysaccharide synthase, floral development and adaptive evolution.</title>
        <authorList>
            <person name="Zhang G.Q."/>
            <person name="Xu Q."/>
            <person name="Bian C."/>
            <person name="Tsai W.C."/>
            <person name="Yeh C.M."/>
            <person name="Liu K.W."/>
            <person name="Yoshida K."/>
            <person name="Zhang L.S."/>
            <person name="Chang S.B."/>
            <person name="Chen F."/>
            <person name="Shi Y."/>
            <person name="Su Y.Y."/>
            <person name="Zhang Y.Q."/>
            <person name="Chen L.J."/>
            <person name="Yin Y."/>
            <person name="Lin M."/>
            <person name="Huang H."/>
            <person name="Deng H."/>
            <person name="Wang Z.W."/>
            <person name="Zhu S.L."/>
            <person name="Zhao X."/>
            <person name="Deng C."/>
            <person name="Niu S.C."/>
            <person name="Huang J."/>
            <person name="Wang M."/>
            <person name="Liu G.H."/>
            <person name="Yang H.J."/>
            <person name="Xiao X.J."/>
            <person name="Hsiao Y.Y."/>
            <person name="Wu W.L."/>
            <person name="Chen Y.Y."/>
            <person name="Mitsuda N."/>
            <person name="Ohme-Takagi M."/>
            <person name="Luo Y.B."/>
            <person name="Van de Peer Y."/>
            <person name="Liu Z.J."/>
        </authorList>
    </citation>
    <scope>NUCLEOTIDE SEQUENCE [LARGE SCALE GENOMIC DNA]</scope>
    <source>
        <tissue evidence="1">The whole plant</tissue>
    </source>
</reference>
<evidence type="ECO:0000313" key="2">
    <source>
        <dbReference type="Proteomes" id="UP000233837"/>
    </source>
</evidence>
<dbReference type="AlphaFoldDB" id="A0A2I0VQ63"/>
<dbReference type="EMBL" id="KZ503333">
    <property type="protein sequence ID" value="PKU65551.1"/>
    <property type="molecule type" value="Genomic_DNA"/>
</dbReference>
<organism evidence="1 2">
    <name type="scientific">Dendrobium catenatum</name>
    <dbReference type="NCBI Taxonomy" id="906689"/>
    <lineage>
        <taxon>Eukaryota</taxon>
        <taxon>Viridiplantae</taxon>
        <taxon>Streptophyta</taxon>
        <taxon>Embryophyta</taxon>
        <taxon>Tracheophyta</taxon>
        <taxon>Spermatophyta</taxon>
        <taxon>Magnoliopsida</taxon>
        <taxon>Liliopsida</taxon>
        <taxon>Asparagales</taxon>
        <taxon>Orchidaceae</taxon>
        <taxon>Epidendroideae</taxon>
        <taxon>Malaxideae</taxon>
        <taxon>Dendrobiinae</taxon>
        <taxon>Dendrobium</taxon>
    </lineage>
</organism>
<keyword evidence="2" id="KW-1185">Reference proteome</keyword>
<name>A0A2I0VQ63_9ASPA</name>
<dbReference type="Proteomes" id="UP000233837">
    <property type="component" value="Unassembled WGS sequence"/>
</dbReference>
<sequence>MTFSEITCAEANAGSPSRLGTLVYTMLLNSTTVTGMTAHTLLALSGTVSLQTSVTISPLLRIFRTKPDRPLLESLIFLPLFKHFEYLGTASRLLPYGYL</sequence>
<proteinExistence type="predicted"/>